<name>A0A2P4EY61_9GAMM</name>
<gene>
    <name evidence="1" type="ORF">C1949_05055</name>
</gene>
<protein>
    <submittedName>
        <fullName evidence="1">Cation transporter</fullName>
    </submittedName>
</protein>
<dbReference type="EMBL" id="PPSK01000003">
    <property type="protein sequence ID" value="POB05139.1"/>
    <property type="molecule type" value="Genomic_DNA"/>
</dbReference>
<dbReference type="OrthoDB" id="7063376at2"/>
<dbReference type="AlphaFoldDB" id="A0A2P4EY61"/>
<dbReference type="RefSeq" id="WP_104737377.1">
    <property type="nucleotide sequence ID" value="NZ_BMHR01000001.1"/>
</dbReference>
<dbReference type="Pfam" id="PF20090">
    <property type="entry name" value="DUF6482"/>
    <property type="match status" value="1"/>
</dbReference>
<dbReference type="InterPro" id="IPR045508">
    <property type="entry name" value="DUF6482"/>
</dbReference>
<comment type="caution">
    <text evidence="1">The sequence shown here is derived from an EMBL/GenBank/DDBJ whole genome shotgun (WGS) entry which is preliminary data.</text>
</comment>
<organism evidence="1 2">
    <name type="scientific">Halopseudomonas oceani</name>
    <dbReference type="NCBI Taxonomy" id="1708783"/>
    <lineage>
        <taxon>Bacteria</taxon>
        <taxon>Pseudomonadati</taxon>
        <taxon>Pseudomonadota</taxon>
        <taxon>Gammaproteobacteria</taxon>
        <taxon>Pseudomonadales</taxon>
        <taxon>Pseudomonadaceae</taxon>
        <taxon>Halopseudomonas</taxon>
    </lineage>
</organism>
<reference evidence="1 2" key="1">
    <citation type="submission" date="2018-01" db="EMBL/GenBank/DDBJ databases">
        <title>Draft genome of the type strain Pseudomonas oceani DSM 100277 isolated from the deep water in Okinawa trough, northwestern Pacific Ocean.</title>
        <authorList>
            <person name="Gomila M."/>
            <person name="Mulet M."/>
            <person name="Garcia-Valdes E."/>
            <person name="Lalucat J."/>
        </authorList>
    </citation>
    <scope>NUCLEOTIDE SEQUENCE [LARGE SCALE GENOMIC DNA]</scope>
    <source>
        <strain evidence="1 2">DSM 100277</strain>
    </source>
</reference>
<evidence type="ECO:0000313" key="2">
    <source>
        <dbReference type="Proteomes" id="UP000243451"/>
    </source>
</evidence>
<evidence type="ECO:0000313" key="1">
    <source>
        <dbReference type="EMBL" id="POB05139.1"/>
    </source>
</evidence>
<keyword evidence="2" id="KW-1185">Reference proteome</keyword>
<dbReference type="Proteomes" id="UP000243451">
    <property type="component" value="Unassembled WGS sequence"/>
</dbReference>
<sequence length="104" mass="11193">MTLEQLQLAAEQGRLQRLALLSHEGSLYLVETQVDGQRALLHGDGLPAPRHFRSLEDVRRALADLPWPTIELVHLNVADEAGATGPVAGSADAAAMRLTVSLHP</sequence>
<proteinExistence type="predicted"/>
<accession>A0A2P4EY61</accession>